<proteinExistence type="predicted"/>
<accession>A0A5M3X5I0</accession>
<dbReference type="EMBL" id="BLAE01000128">
    <property type="protein sequence ID" value="GES16975.1"/>
    <property type="molecule type" value="Genomic_DNA"/>
</dbReference>
<dbReference type="PANTHER" id="PTHR34704:SF2">
    <property type="entry name" value="ATPASE"/>
    <property type="match status" value="1"/>
</dbReference>
<dbReference type="InterPro" id="IPR036390">
    <property type="entry name" value="WH_DNA-bd_sf"/>
</dbReference>
<evidence type="ECO:0000313" key="2">
    <source>
        <dbReference type="Proteomes" id="UP000331127"/>
    </source>
</evidence>
<dbReference type="PANTHER" id="PTHR34704">
    <property type="entry name" value="ATPASE"/>
    <property type="match status" value="1"/>
</dbReference>
<keyword evidence="2" id="KW-1185">Reference proteome</keyword>
<dbReference type="InterPro" id="IPR027417">
    <property type="entry name" value="P-loop_NTPase"/>
</dbReference>
<dbReference type="AlphaFoldDB" id="A0A5M3X5I0"/>
<dbReference type="SUPFAM" id="SSF52540">
    <property type="entry name" value="P-loop containing nucleoside triphosphate hydrolases"/>
    <property type="match status" value="1"/>
</dbReference>
<dbReference type="Gene3D" id="3.40.50.300">
    <property type="entry name" value="P-loop containing nucleotide triphosphate hydrolases"/>
    <property type="match status" value="1"/>
</dbReference>
<comment type="caution">
    <text evidence="1">The sequence shown here is derived from an EMBL/GenBank/DDBJ whole genome shotgun (WGS) entry which is preliminary data.</text>
</comment>
<evidence type="ECO:0000313" key="1">
    <source>
        <dbReference type="EMBL" id="GES16975.1"/>
    </source>
</evidence>
<gene>
    <name evidence="1" type="ORF">Amac_105730</name>
</gene>
<dbReference type="Proteomes" id="UP000331127">
    <property type="component" value="Unassembled WGS sequence"/>
</dbReference>
<protein>
    <submittedName>
        <fullName evidence="1">ATPase AAA</fullName>
    </submittedName>
</protein>
<sequence>MMDKPGNIMGRARQWQTLNRFLFEGDVNGPLRLGLVSGRRRTGKTQLLVAACEALGGLYIPCVQDEGDRAARSRFGAAIAEHAGLGASLLGAPESWEVLLHAALDTAARTAPPGTPALVVIDEFPYAMADAPQLPSLIQHLYDDSQNRRGPGGRLILCGSALSVMQNLLSSTKPLRGRAIMDIRLNALDYREAAQLWDIEDPEIALRVHACVGGIPGYHALMTNPAADIQDFDRWLVENLLDPDRSVFTRIEVDYLLREEPKITNRTIYYDILTAVANGANTPTKIGSTLGRDDNSIRYPLSVLESAGYVTRSQDLLRGRRPTITVSDPVIRFDRLITAPHLGQLELGRAEQVWLAAAPTFRSSILGPHFEELARDWTHRFAPDELGHPAGFGEVGYATIQDHAGRAKHEIDVLAKHADQITIIGEAKATLTRRGLPDLSRLDTIRTLLTRESHNTEQTILTLFSTTGFTPDLESTATQRPDVELIDLNRLYGHEDPGR</sequence>
<reference evidence="1 2" key="1">
    <citation type="submission" date="2019-10" db="EMBL/GenBank/DDBJ databases">
        <title>Whole genome shotgun sequence of Acrocarpospora macrocephala NBRC 16266.</title>
        <authorList>
            <person name="Ichikawa N."/>
            <person name="Kimura A."/>
            <person name="Kitahashi Y."/>
            <person name="Komaki H."/>
            <person name="Oguchi A."/>
        </authorList>
    </citation>
    <scope>NUCLEOTIDE SEQUENCE [LARGE SCALE GENOMIC DNA]</scope>
    <source>
        <strain evidence="1 2">NBRC 16266</strain>
    </source>
</reference>
<name>A0A5M3X5I0_9ACTN</name>
<dbReference type="SUPFAM" id="SSF46785">
    <property type="entry name" value="Winged helix' DNA-binding domain"/>
    <property type="match status" value="1"/>
</dbReference>
<organism evidence="1 2">
    <name type="scientific">Acrocarpospora macrocephala</name>
    <dbReference type="NCBI Taxonomy" id="150177"/>
    <lineage>
        <taxon>Bacteria</taxon>
        <taxon>Bacillati</taxon>
        <taxon>Actinomycetota</taxon>
        <taxon>Actinomycetes</taxon>
        <taxon>Streptosporangiales</taxon>
        <taxon>Streptosporangiaceae</taxon>
        <taxon>Acrocarpospora</taxon>
    </lineage>
</organism>